<dbReference type="VEuPathDB" id="MicrosporidiaDB:EDEG_00327"/>
<dbReference type="HOGENOM" id="CLU_2236557_0_0_1"/>
<evidence type="ECO:0000256" key="1">
    <source>
        <dbReference type="SAM" id="Phobius"/>
    </source>
</evidence>
<protein>
    <submittedName>
        <fullName evidence="2">Uncharacterized protein</fullName>
    </submittedName>
</protein>
<feature type="transmembrane region" description="Helical" evidence="1">
    <location>
        <begin position="36"/>
        <end position="59"/>
    </location>
</feature>
<sequence length="105" mass="12674">MCLVAEYENNKKIFKIDKSIMLIECKSLALYELLHFLLSPCLLMRFFLHFSFFDLNFLFWKNLSSRFPDISFCRNSYINNESFLFCGLTKTFVPQYYKLLFFSLI</sequence>
<keyword evidence="1" id="KW-0812">Transmembrane</keyword>
<reference evidence="2 3" key="1">
    <citation type="submission" date="2011-08" db="EMBL/GenBank/DDBJ databases">
        <authorList>
            <person name="Liu Z.J."/>
            <person name="Shi F.L."/>
            <person name="Lu J.Q."/>
            <person name="Li M."/>
            <person name="Wang Z.L."/>
        </authorList>
    </citation>
    <scope>NUCLEOTIDE SEQUENCE [LARGE SCALE GENOMIC DNA]</scope>
    <source>
        <strain evidence="2 3">USNM 41457</strain>
    </source>
</reference>
<dbReference type="Proteomes" id="UP000003163">
    <property type="component" value="Unassembled WGS sequence"/>
</dbReference>
<gene>
    <name evidence="2" type="ORF">EDEG_00327</name>
</gene>
<evidence type="ECO:0000313" key="2">
    <source>
        <dbReference type="EMBL" id="EJW01981.1"/>
    </source>
</evidence>
<keyword evidence="1" id="KW-0472">Membrane</keyword>
<dbReference type="InParanoid" id="J9D2B4"/>
<keyword evidence="1" id="KW-1133">Transmembrane helix</keyword>
<name>J9D2B4_EDHAE</name>
<proteinExistence type="predicted"/>
<organism evidence="2 3">
    <name type="scientific">Edhazardia aedis (strain USNM 41457)</name>
    <name type="common">Microsporidian parasite</name>
    <dbReference type="NCBI Taxonomy" id="1003232"/>
    <lineage>
        <taxon>Eukaryota</taxon>
        <taxon>Fungi</taxon>
        <taxon>Fungi incertae sedis</taxon>
        <taxon>Microsporidia</taxon>
        <taxon>Edhazardia</taxon>
    </lineage>
</organism>
<dbReference type="AlphaFoldDB" id="J9D2B4"/>
<comment type="caution">
    <text evidence="2">The sequence shown here is derived from an EMBL/GenBank/DDBJ whole genome shotgun (WGS) entry which is preliminary data.</text>
</comment>
<evidence type="ECO:0000313" key="3">
    <source>
        <dbReference type="Proteomes" id="UP000003163"/>
    </source>
</evidence>
<reference evidence="3" key="2">
    <citation type="submission" date="2015-07" db="EMBL/GenBank/DDBJ databases">
        <title>Contrasting host-pathogen interactions and genome evolution in two generalist and specialist microsporidian pathogens of mosquitoes.</title>
        <authorList>
            <consortium name="The Broad Institute Genomics Platform"/>
            <consortium name="The Broad Institute Genome Sequencing Center for Infectious Disease"/>
            <person name="Cuomo C.A."/>
            <person name="Sanscrainte N.D."/>
            <person name="Goldberg J.M."/>
            <person name="Heiman D."/>
            <person name="Young S."/>
            <person name="Zeng Q."/>
            <person name="Becnel J.J."/>
            <person name="Birren B.W."/>
        </authorList>
    </citation>
    <scope>NUCLEOTIDE SEQUENCE [LARGE SCALE GENOMIC DNA]</scope>
    <source>
        <strain evidence="3">USNM 41457</strain>
    </source>
</reference>
<accession>J9D2B4</accession>
<keyword evidence="3" id="KW-1185">Reference proteome</keyword>
<dbReference type="EMBL" id="AFBI03000003">
    <property type="protein sequence ID" value="EJW01981.1"/>
    <property type="molecule type" value="Genomic_DNA"/>
</dbReference>